<keyword evidence="4 10" id="KW-0812">Transmembrane</keyword>
<keyword evidence="7" id="KW-0496">Mitochondrion</keyword>
<keyword evidence="13" id="KW-1185">Reference proteome</keyword>
<evidence type="ECO:0000256" key="9">
    <source>
        <dbReference type="ARBA" id="ARBA00042640"/>
    </source>
</evidence>
<evidence type="ECO:0000256" key="6">
    <source>
        <dbReference type="ARBA" id="ARBA00022989"/>
    </source>
</evidence>
<name>A0A0N4XLQ9_NIPBR</name>
<evidence type="ECO:0000256" key="11">
    <source>
        <dbReference type="RuleBase" id="RU000488"/>
    </source>
</evidence>
<dbReference type="GO" id="GO:0071913">
    <property type="term" value="F:citrate secondary active transmembrane transporter activity"/>
    <property type="evidence" value="ECO:0007669"/>
    <property type="project" value="TreeGrafter"/>
</dbReference>
<dbReference type="PROSITE" id="PS50920">
    <property type="entry name" value="SOLCAR"/>
    <property type="match status" value="1"/>
</dbReference>
<dbReference type="InterPro" id="IPR018108">
    <property type="entry name" value="MCP_transmembrane"/>
</dbReference>
<dbReference type="Gene3D" id="1.50.40.10">
    <property type="entry name" value="Mitochondrial carrier domain"/>
    <property type="match status" value="1"/>
</dbReference>
<dbReference type="GO" id="GO:0006843">
    <property type="term" value="P:mitochondrial citrate transmembrane transport"/>
    <property type="evidence" value="ECO:0007669"/>
    <property type="project" value="TreeGrafter"/>
</dbReference>
<evidence type="ECO:0000256" key="2">
    <source>
        <dbReference type="ARBA" id="ARBA00006375"/>
    </source>
</evidence>
<keyword evidence="6" id="KW-1133">Transmembrane helix</keyword>
<dbReference type="PANTHER" id="PTHR45788:SF4">
    <property type="entry name" value="TRICARBOXYLATE TRANSPORT PROTEIN, MITOCHONDRIAL"/>
    <property type="match status" value="1"/>
</dbReference>
<comment type="similarity">
    <text evidence="2 11">Belongs to the mitochondrial carrier (TC 2.A.29) family.</text>
</comment>
<protein>
    <recommendedName>
        <fullName evidence="9">Citrate transport protein</fullName>
    </recommendedName>
</protein>
<sequence length="184" mass="19806">MYEQGNIKPFPGLANMGGRALFGTFEFLKGKAVDDRGNLTPLMRLACGLGAGISEAVFAVTPMETVKVKFIHDQGLPNPRFKGFVHGVGCIVKDEGIGGIYKGVTATMAKQGSNQAIRFFVMETLKDWYRGGDNSKTISKPIIGLMGATAGLCSVYGKYARTVVSQLLPHTTLPTTTTNFIRPQ</sequence>
<dbReference type="STRING" id="27835.A0A0N4XLQ9"/>
<dbReference type="PANTHER" id="PTHR45788">
    <property type="entry name" value="SUCCINATE/FUMARATE MITOCHONDRIAL TRANSPORTER-RELATED"/>
    <property type="match status" value="1"/>
</dbReference>
<dbReference type="InterPro" id="IPR023395">
    <property type="entry name" value="MCP_dom_sf"/>
</dbReference>
<evidence type="ECO:0000256" key="7">
    <source>
        <dbReference type="ARBA" id="ARBA00023128"/>
    </source>
</evidence>
<dbReference type="Pfam" id="PF00153">
    <property type="entry name" value="Mito_carr"/>
    <property type="match status" value="1"/>
</dbReference>
<keyword evidence="3 11" id="KW-0813">Transport</keyword>
<keyword evidence="8 10" id="KW-0472">Membrane</keyword>
<evidence type="ECO:0000256" key="3">
    <source>
        <dbReference type="ARBA" id="ARBA00022448"/>
    </source>
</evidence>
<organism evidence="14">
    <name type="scientific">Nippostrongylus brasiliensis</name>
    <name type="common">Rat hookworm</name>
    <dbReference type="NCBI Taxonomy" id="27835"/>
    <lineage>
        <taxon>Eukaryota</taxon>
        <taxon>Metazoa</taxon>
        <taxon>Ecdysozoa</taxon>
        <taxon>Nematoda</taxon>
        <taxon>Chromadorea</taxon>
        <taxon>Rhabditida</taxon>
        <taxon>Rhabditina</taxon>
        <taxon>Rhabditomorpha</taxon>
        <taxon>Strongyloidea</taxon>
        <taxon>Heligmosomidae</taxon>
        <taxon>Nippostrongylus</taxon>
    </lineage>
</organism>
<reference evidence="14" key="1">
    <citation type="submission" date="2017-02" db="UniProtKB">
        <authorList>
            <consortium name="WormBaseParasite"/>
        </authorList>
    </citation>
    <scope>IDENTIFICATION</scope>
</reference>
<gene>
    <name evidence="12" type="ORF">NBR_LOCUS3462</name>
</gene>
<keyword evidence="5" id="KW-0677">Repeat</keyword>
<proteinExistence type="inferred from homology"/>
<evidence type="ECO:0000313" key="12">
    <source>
        <dbReference type="EMBL" id="VDL67051.1"/>
    </source>
</evidence>
<dbReference type="AlphaFoldDB" id="A0A0N4XLQ9"/>
<evidence type="ECO:0000313" key="14">
    <source>
        <dbReference type="WBParaSite" id="NBR_0000346101-mRNA-1"/>
    </source>
</evidence>
<dbReference type="SUPFAM" id="SSF103506">
    <property type="entry name" value="Mitochondrial carrier"/>
    <property type="match status" value="1"/>
</dbReference>
<reference evidence="12 13" key="2">
    <citation type="submission" date="2018-11" db="EMBL/GenBank/DDBJ databases">
        <authorList>
            <consortium name="Pathogen Informatics"/>
        </authorList>
    </citation>
    <scope>NUCLEOTIDE SEQUENCE [LARGE SCALE GENOMIC DNA]</scope>
</reference>
<evidence type="ECO:0000256" key="4">
    <source>
        <dbReference type="ARBA" id="ARBA00022692"/>
    </source>
</evidence>
<dbReference type="WBParaSite" id="NBR_0000346101-mRNA-1">
    <property type="protein sequence ID" value="NBR_0000346101-mRNA-1"/>
    <property type="gene ID" value="NBR_0000346101"/>
</dbReference>
<accession>A0A0N4XLQ9</accession>
<dbReference type="EMBL" id="UYSL01005192">
    <property type="protein sequence ID" value="VDL67051.1"/>
    <property type="molecule type" value="Genomic_DNA"/>
</dbReference>
<evidence type="ECO:0000256" key="10">
    <source>
        <dbReference type="PROSITE-ProRule" id="PRU00282"/>
    </source>
</evidence>
<dbReference type="InterPro" id="IPR049563">
    <property type="entry name" value="TXTP-like"/>
</dbReference>
<comment type="subcellular location">
    <subcellularLocation>
        <location evidence="1">Mitochondrion membrane</location>
        <topology evidence="1">Multi-pass membrane protein</topology>
    </subcellularLocation>
</comment>
<feature type="repeat" description="Solcar" evidence="10">
    <location>
        <begin position="42"/>
        <end position="128"/>
    </location>
</feature>
<evidence type="ECO:0000256" key="1">
    <source>
        <dbReference type="ARBA" id="ARBA00004225"/>
    </source>
</evidence>
<evidence type="ECO:0000256" key="8">
    <source>
        <dbReference type="ARBA" id="ARBA00023136"/>
    </source>
</evidence>
<evidence type="ECO:0000313" key="13">
    <source>
        <dbReference type="Proteomes" id="UP000271162"/>
    </source>
</evidence>
<dbReference type="Proteomes" id="UP000271162">
    <property type="component" value="Unassembled WGS sequence"/>
</dbReference>
<evidence type="ECO:0000256" key="5">
    <source>
        <dbReference type="ARBA" id="ARBA00022737"/>
    </source>
</evidence>
<dbReference type="GO" id="GO:0031966">
    <property type="term" value="C:mitochondrial membrane"/>
    <property type="evidence" value="ECO:0007669"/>
    <property type="project" value="UniProtKB-SubCell"/>
</dbReference>